<keyword evidence="4" id="KW-0539">Nucleus</keyword>
<evidence type="ECO:0000256" key="1">
    <source>
        <dbReference type="ARBA" id="ARBA00004604"/>
    </source>
</evidence>
<reference evidence="11" key="1">
    <citation type="journal article" date="2020" name="Stud. Mycol.">
        <title>101 Dothideomycetes genomes: a test case for predicting lifestyles and emergence of pathogens.</title>
        <authorList>
            <person name="Haridas S."/>
            <person name="Albert R."/>
            <person name="Binder M."/>
            <person name="Bloem J."/>
            <person name="Labutti K."/>
            <person name="Salamov A."/>
            <person name="Andreopoulos B."/>
            <person name="Baker S."/>
            <person name="Barry K."/>
            <person name="Bills G."/>
            <person name="Bluhm B."/>
            <person name="Cannon C."/>
            <person name="Castanera R."/>
            <person name="Culley D."/>
            <person name="Daum C."/>
            <person name="Ezra D."/>
            <person name="Gonzalez J."/>
            <person name="Henrissat B."/>
            <person name="Kuo A."/>
            <person name="Liang C."/>
            <person name="Lipzen A."/>
            <person name="Lutzoni F."/>
            <person name="Magnuson J."/>
            <person name="Mondo S."/>
            <person name="Nolan M."/>
            <person name="Ohm R."/>
            <person name="Pangilinan J."/>
            <person name="Park H.-J."/>
            <person name="Ramirez L."/>
            <person name="Alfaro M."/>
            <person name="Sun H."/>
            <person name="Tritt A."/>
            <person name="Yoshinaga Y."/>
            <person name="Zwiers L.-H."/>
            <person name="Turgeon B."/>
            <person name="Goodwin S."/>
            <person name="Spatafora J."/>
            <person name="Crous P."/>
            <person name="Grigoriev I."/>
        </authorList>
    </citation>
    <scope>NUCLEOTIDE SEQUENCE</scope>
    <source>
        <strain evidence="11">CBS 133067</strain>
    </source>
</reference>
<dbReference type="FunFam" id="2.130.10.10:FF:000092">
    <property type="entry name" value="notchless protein homolog"/>
    <property type="match status" value="1"/>
</dbReference>
<dbReference type="SUPFAM" id="SSF50978">
    <property type="entry name" value="WD40 repeat-like"/>
    <property type="match status" value="1"/>
</dbReference>
<comment type="subcellular location">
    <subcellularLocation>
        <location evidence="1">Nucleus</location>
        <location evidence="1">Nucleolus</location>
    </subcellularLocation>
</comment>
<name>A0A9P4IGV5_9PEZI</name>
<dbReference type="PROSITE" id="PS00678">
    <property type="entry name" value="WD_REPEATS_1"/>
    <property type="match status" value="1"/>
</dbReference>
<evidence type="ECO:0000256" key="3">
    <source>
        <dbReference type="ARBA" id="ARBA00022737"/>
    </source>
</evidence>
<evidence type="ECO:0000256" key="8">
    <source>
        <dbReference type="ARBA" id="ARBA00080836"/>
    </source>
</evidence>
<feature type="repeat" description="WD" evidence="9">
    <location>
        <begin position="222"/>
        <end position="260"/>
    </location>
</feature>
<keyword evidence="3" id="KW-0677">Repeat</keyword>
<dbReference type="AlphaFoldDB" id="A0A9P4IGV5"/>
<feature type="repeat" description="WD" evidence="9">
    <location>
        <begin position="393"/>
        <end position="434"/>
    </location>
</feature>
<evidence type="ECO:0000256" key="10">
    <source>
        <dbReference type="SAM" id="MobiDB-lite"/>
    </source>
</evidence>
<evidence type="ECO:0000256" key="5">
    <source>
        <dbReference type="ARBA" id="ARBA00061016"/>
    </source>
</evidence>
<gene>
    <name evidence="11" type="ORF">NA57DRAFT_39568</name>
</gene>
<comment type="similarity">
    <text evidence="5">Belongs to the NLE1/RSA4 family.</text>
</comment>
<dbReference type="InterPro" id="IPR020472">
    <property type="entry name" value="WD40_PAC1"/>
</dbReference>
<dbReference type="PROSITE" id="PS50294">
    <property type="entry name" value="WD_REPEATS_REGION"/>
    <property type="match status" value="7"/>
</dbReference>
<feature type="repeat" description="WD" evidence="9">
    <location>
        <begin position="477"/>
        <end position="510"/>
    </location>
</feature>
<evidence type="ECO:0000256" key="2">
    <source>
        <dbReference type="ARBA" id="ARBA00022574"/>
    </source>
</evidence>
<dbReference type="GO" id="GO:0005730">
    <property type="term" value="C:nucleolus"/>
    <property type="evidence" value="ECO:0007669"/>
    <property type="project" value="UniProtKB-SubCell"/>
</dbReference>
<dbReference type="InterPro" id="IPR001680">
    <property type="entry name" value="WD40_rpt"/>
</dbReference>
<dbReference type="CDD" id="cd00200">
    <property type="entry name" value="WD40"/>
    <property type="match status" value="1"/>
</dbReference>
<dbReference type="Proteomes" id="UP000799772">
    <property type="component" value="Unassembled WGS sequence"/>
</dbReference>
<evidence type="ECO:0000256" key="7">
    <source>
        <dbReference type="ARBA" id="ARBA00077034"/>
    </source>
</evidence>
<evidence type="ECO:0000256" key="9">
    <source>
        <dbReference type="PROSITE-ProRule" id="PRU00221"/>
    </source>
</evidence>
<evidence type="ECO:0000313" key="12">
    <source>
        <dbReference type="Proteomes" id="UP000799772"/>
    </source>
</evidence>
<dbReference type="InterPro" id="IPR001632">
    <property type="entry name" value="WD40_G-protein_beta-like"/>
</dbReference>
<dbReference type="PRINTS" id="PR00319">
    <property type="entry name" value="GPROTEINB"/>
</dbReference>
<feature type="compositionally biased region" description="Basic and acidic residues" evidence="10">
    <location>
        <begin position="14"/>
        <end position="24"/>
    </location>
</feature>
<dbReference type="SMART" id="SM00320">
    <property type="entry name" value="WD40"/>
    <property type="match status" value="8"/>
</dbReference>
<dbReference type="GO" id="GO:0000027">
    <property type="term" value="P:ribosomal large subunit assembly"/>
    <property type="evidence" value="ECO:0007669"/>
    <property type="project" value="TreeGrafter"/>
</dbReference>
<accession>A0A9P4IGV5</accession>
<dbReference type="InterPro" id="IPR015943">
    <property type="entry name" value="WD40/YVTN_repeat-like_dom_sf"/>
</dbReference>
<evidence type="ECO:0000256" key="4">
    <source>
        <dbReference type="ARBA" id="ARBA00023242"/>
    </source>
</evidence>
<dbReference type="PROSITE" id="PS50082">
    <property type="entry name" value="WD_REPEATS_2"/>
    <property type="match status" value="7"/>
</dbReference>
<evidence type="ECO:0000313" key="11">
    <source>
        <dbReference type="EMBL" id="KAF2098959.1"/>
    </source>
</evidence>
<dbReference type="PANTHER" id="PTHR19848">
    <property type="entry name" value="WD40 REPEAT PROTEIN"/>
    <property type="match status" value="1"/>
</dbReference>
<dbReference type="PRINTS" id="PR00320">
    <property type="entry name" value="GPROTEINBRPT"/>
</dbReference>
<dbReference type="InterPro" id="IPR019775">
    <property type="entry name" value="WD40_repeat_CS"/>
</dbReference>
<keyword evidence="2 9" id="KW-0853">WD repeat</keyword>
<comment type="caution">
    <text evidence="11">The sequence shown here is derived from an EMBL/GenBank/DDBJ whole genome shotgun (WGS) entry which is preliminary data.</text>
</comment>
<organism evidence="11 12">
    <name type="scientific">Rhizodiscina lignyota</name>
    <dbReference type="NCBI Taxonomy" id="1504668"/>
    <lineage>
        <taxon>Eukaryota</taxon>
        <taxon>Fungi</taxon>
        <taxon>Dikarya</taxon>
        <taxon>Ascomycota</taxon>
        <taxon>Pezizomycotina</taxon>
        <taxon>Dothideomycetes</taxon>
        <taxon>Pleosporomycetidae</taxon>
        <taxon>Aulographales</taxon>
        <taxon>Rhizodiscinaceae</taxon>
        <taxon>Rhizodiscina</taxon>
    </lineage>
</organism>
<dbReference type="PANTHER" id="PTHR19848:SF0">
    <property type="entry name" value="NOTCHLESS PROTEIN HOMOLOG 1"/>
    <property type="match status" value="1"/>
</dbReference>
<dbReference type="EMBL" id="ML978126">
    <property type="protein sequence ID" value="KAF2098959.1"/>
    <property type="molecule type" value="Genomic_DNA"/>
</dbReference>
<evidence type="ECO:0000256" key="6">
    <source>
        <dbReference type="ARBA" id="ARBA00068030"/>
    </source>
</evidence>
<feature type="repeat" description="WD" evidence="9">
    <location>
        <begin position="137"/>
        <end position="179"/>
    </location>
</feature>
<dbReference type="OrthoDB" id="10267436at2759"/>
<feature type="repeat" description="WD" evidence="9">
    <location>
        <begin position="435"/>
        <end position="476"/>
    </location>
</feature>
<protein>
    <recommendedName>
        <fullName evidence="6">Ribosome assembly protein 4</fullName>
    </recommendedName>
    <alternativeName>
        <fullName evidence="8">Notchless protein homolog 1</fullName>
    </alternativeName>
    <alternativeName>
        <fullName evidence="7">Ribosome biogenesis factor RSA4</fullName>
    </alternativeName>
</protein>
<keyword evidence="12" id="KW-1185">Reference proteome</keyword>
<dbReference type="Pfam" id="PF00400">
    <property type="entry name" value="WD40"/>
    <property type="match status" value="7"/>
</dbReference>
<dbReference type="Gene3D" id="2.130.10.10">
    <property type="entry name" value="YVTN repeat-like/Quinoprotein amine dehydrogenase"/>
    <property type="match status" value="1"/>
</dbReference>
<feature type="repeat" description="WD" evidence="9">
    <location>
        <begin position="270"/>
        <end position="310"/>
    </location>
</feature>
<sequence length="510" mass="55847">MATVPPPPSKRRKLEAELRTREQNDQPPPSGNVRVRFVDRATNEQVGSTVAIPLAQATTKNLNVLLNSLKGLDDAAERVPHRFFVRRESTAGVSTQAIADGSDLHGAVENTEEEISLEYEPQAVFRVRAVSRCSASISGHGQVILAAQFSPASSSKLVTGSGDATARIWDCETGTPVSTLKGHTKFILAVSWSPDDTMIATGSDDSTVRLWDKKGKPLGNALKGHTKSVMSLSWEPYHIQEPGRPRLASSSRDATVRIWDAVSKRCDIVLSGHKDSVTCVRWGGTGVIYTASLDRTIKIWSASTGILEHTLSSHAARVNHLALSTDFALRTAFHDHTREVPATTEEKIAKAKEQFKNAATFNGEVTERLVSASDDLTMFLWEPSKSKKPLARLQGHQKPVNHVTFSPDGLYIASASFDNHVKLWSARDGKFISTLRGHVSDVYQCCFSPDSRLLVSASKDTTLKVWDVAKGTLKEDLPGHQDEVYAVDWSPDGERVGSGGKDRAVRLWRH</sequence>
<proteinExistence type="inferred from homology"/>
<feature type="region of interest" description="Disordered" evidence="10">
    <location>
        <begin position="1"/>
        <end position="33"/>
    </location>
</feature>
<dbReference type="InterPro" id="IPR036322">
    <property type="entry name" value="WD40_repeat_dom_sf"/>
</dbReference>
<feature type="repeat" description="WD" evidence="9">
    <location>
        <begin position="180"/>
        <end position="212"/>
    </location>
</feature>